<accession>A0A1A7R707</accession>
<sequence length="132" mass="14910">MKPRIKILLLLLMVIHIGCDTDVESLQINESDKLVGHWIKPVANDTELKLDRANALKKDAYGISFLTESNCIERSSGWCGTPPLIFADFQGSWKRNDSIITITIDNGMNGLEAINWKIKTLDDQSLVIERLR</sequence>
<dbReference type="RefSeq" id="WP_066429722.1">
    <property type="nucleotide sequence ID" value="NZ_LZRN01000001.1"/>
</dbReference>
<evidence type="ECO:0000313" key="2">
    <source>
        <dbReference type="Proteomes" id="UP000248987"/>
    </source>
</evidence>
<dbReference type="AlphaFoldDB" id="A0A1A7R707"/>
<organism evidence="1 2">
    <name type="scientific">Gelidibacter algens</name>
    <dbReference type="NCBI Taxonomy" id="49280"/>
    <lineage>
        <taxon>Bacteria</taxon>
        <taxon>Pseudomonadati</taxon>
        <taxon>Bacteroidota</taxon>
        <taxon>Flavobacteriia</taxon>
        <taxon>Flavobacteriales</taxon>
        <taxon>Flavobacteriaceae</taxon>
        <taxon>Gelidibacter</taxon>
    </lineage>
</organism>
<proteinExistence type="predicted"/>
<dbReference type="Proteomes" id="UP000248987">
    <property type="component" value="Unassembled WGS sequence"/>
</dbReference>
<dbReference type="EMBL" id="QLLQ01000011">
    <property type="protein sequence ID" value="RAJ22121.1"/>
    <property type="molecule type" value="Genomic_DNA"/>
</dbReference>
<evidence type="ECO:0008006" key="3">
    <source>
        <dbReference type="Google" id="ProtNLM"/>
    </source>
</evidence>
<dbReference type="OrthoDB" id="5526158at2"/>
<keyword evidence="2" id="KW-1185">Reference proteome</keyword>
<reference evidence="1 2" key="1">
    <citation type="submission" date="2018-06" db="EMBL/GenBank/DDBJ databases">
        <title>Genomic Encyclopedia of Archaeal and Bacterial Type Strains, Phase II (KMG-II): from individual species to whole genera.</title>
        <authorList>
            <person name="Goeker M."/>
        </authorList>
    </citation>
    <scope>NUCLEOTIDE SEQUENCE [LARGE SCALE GENOMIC DNA]</scope>
    <source>
        <strain evidence="1 2">DSM 12408</strain>
    </source>
</reference>
<protein>
    <recommendedName>
        <fullName evidence="3">Lipocalin-like protein</fullName>
    </recommendedName>
</protein>
<name>A0A1A7R707_9FLAO</name>
<gene>
    <name evidence="1" type="ORF">LX77_02780</name>
</gene>
<comment type="caution">
    <text evidence="1">The sequence shown here is derived from an EMBL/GenBank/DDBJ whole genome shotgun (WGS) entry which is preliminary data.</text>
</comment>
<evidence type="ECO:0000313" key="1">
    <source>
        <dbReference type="EMBL" id="RAJ22121.1"/>
    </source>
</evidence>